<sequence>MLAGIGGAVCVGALEFAATISQRPFWQLPFITSIALIMGAPSSEPAQPRALIGGHLVSALAGYIVLWLLGPAEWAAALSVGLAIVLMLRLKVFHPPAAVDAFLVVKQVLGIDFLFTVILTGAILLVGFAFVWHRLSDWILARLHPEKDAK</sequence>
<dbReference type="EMBL" id="GL883080">
    <property type="protein sequence ID" value="EGF89850.1"/>
    <property type="molecule type" value="Genomic_DNA"/>
</dbReference>
<proteinExistence type="predicted"/>
<dbReference type="PANTHER" id="PTHR33741:SF5">
    <property type="entry name" value="TRANSMEMBRANE PROTEIN DDB_G0269096-RELATED"/>
    <property type="match status" value="1"/>
</dbReference>
<dbReference type="Proteomes" id="UP000006512">
    <property type="component" value="Unassembled WGS sequence"/>
</dbReference>
<evidence type="ECO:0000313" key="4">
    <source>
        <dbReference type="Proteomes" id="UP000006512"/>
    </source>
</evidence>
<dbReference type="AlphaFoldDB" id="F4QSY0"/>
<keyword evidence="4" id="KW-1185">Reference proteome</keyword>
<reference evidence="4" key="1">
    <citation type="submission" date="2011-03" db="EMBL/GenBank/DDBJ databases">
        <title>Draft genome sequence of Brevundimonas diminuta.</title>
        <authorList>
            <person name="Brown P.J.B."/>
            <person name="Buechlein A."/>
            <person name="Hemmerich C."/>
            <person name="Brun Y.V."/>
        </authorList>
    </citation>
    <scope>NUCLEOTIDE SEQUENCE [LARGE SCALE GENOMIC DNA]</scope>
    <source>
        <strain evidence="4">C19</strain>
    </source>
</reference>
<evidence type="ECO:0000313" key="3">
    <source>
        <dbReference type="EMBL" id="EGF89850.1"/>
    </source>
</evidence>
<feature type="transmembrane region" description="Helical" evidence="1">
    <location>
        <begin position="113"/>
        <end position="132"/>
    </location>
</feature>
<keyword evidence="1" id="KW-0812">Transmembrane</keyword>
<protein>
    <submittedName>
        <fullName evidence="3">HPP family protein</fullName>
    </submittedName>
</protein>
<dbReference type="STRING" id="715226.ABI_42730"/>
<feature type="domain" description="HPP transmembrane region" evidence="2">
    <location>
        <begin position="2"/>
        <end position="136"/>
    </location>
</feature>
<feature type="transmembrane region" description="Helical" evidence="1">
    <location>
        <begin position="74"/>
        <end position="92"/>
    </location>
</feature>
<dbReference type="HOGENOM" id="CLU_040397_3_0_5"/>
<dbReference type="PANTHER" id="PTHR33741">
    <property type="entry name" value="TRANSMEMBRANE PROTEIN DDB_G0269096-RELATED"/>
    <property type="match status" value="1"/>
</dbReference>
<dbReference type="InterPro" id="IPR007065">
    <property type="entry name" value="HPP"/>
</dbReference>
<organism evidence="3 4">
    <name type="scientific">Asticcacaulis biprosthecium C19</name>
    <dbReference type="NCBI Taxonomy" id="715226"/>
    <lineage>
        <taxon>Bacteria</taxon>
        <taxon>Pseudomonadati</taxon>
        <taxon>Pseudomonadota</taxon>
        <taxon>Alphaproteobacteria</taxon>
        <taxon>Caulobacterales</taxon>
        <taxon>Caulobacteraceae</taxon>
        <taxon>Asticcacaulis</taxon>
    </lineage>
</organism>
<name>F4QSY0_9CAUL</name>
<gene>
    <name evidence="3" type="ORF">ABI_42730</name>
</gene>
<keyword evidence="1" id="KW-0472">Membrane</keyword>
<evidence type="ECO:0000256" key="1">
    <source>
        <dbReference type="SAM" id="Phobius"/>
    </source>
</evidence>
<dbReference type="Pfam" id="PF04982">
    <property type="entry name" value="TM_HPP"/>
    <property type="match status" value="1"/>
</dbReference>
<accession>F4QSY0</accession>
<dbReference type="InterPro" id="IPR058581">
    <property type="entry name" value="TM_HPP"/>
</dbReference>
<dbReference type="eggNOG" id="COG3448">
    <property type="taxonomic scope" value="Bacteria"/>
</dbReference>
<keyword evidence="1" id="KW-1133">Transmembrane helix</keyword>
<evidence type="ECO:0000259" key="2">
    <source>
        <dbReference type="Pfam" id="PF04982"/>
    </source>
</evidence>